<comment type="caution">
    <text evidence="2">The sequence shown here is derived from an EMBL/GenBank/DDBJ whole genome shotgun (WGS) entry which is preliminary data.</text>
</comment>
<dbReference type="InterPro" id="IPR023214">
    <property type="entry name" value="HAD_sf"/>
</dbReference>
<organism evidence="2 3">
    <name type="scientific">Polychaeton citri CBS 116435</name>
    <dbReference type="NCBI Taxonomy" id="1314669"/>
    <lineage>
        <taxon>Eukaryota</taxon>
        <taxon>Fungi</taxon>
        <taxon>Dikarya</taxon>
        <taxon>Ascomycota</taxon>
        <taxon>Pezizomycotina</taxon>
        <taxon>Dothideomycetes</taxon>
        <taxon>Dothideomycetidae</taxon>
        <taxon>Capnodiales</taxon>
        <taxon>Capnodiaceae</taxon>
        <taxon>Polychaeton</taxon>
    </lineage>
</organism>
<reference evidence="2" key="1">
    <citation type="journal article" date="2020" name="Stud. Mycol.">
        <title>101 Dothideomycetes genomes: a test case for predicting lifestyles and emergence of pathogens.</title>
        <authorList>
            <person name="Haridas S."/>
            <person name="Albert R."/>
            <person name="Binder M."/>
            <person name="Bloem J."/>
            <person name="Labutti K."/>
            <person name="Salamov A."/>
            <person name="Andreopoulos B."/>
            <person name="Baker S."/>
            <person name="Barry K."/>
            <person name="Bills G."/>
            <person name="Bluhm B."/>
            <person name="Cannon C."/>
            <person name="Castanera R."/>
            <person name="Culley D."/>
            <person name="Daum C."/>
            <person name="Ezra D."/>
            <person name="Gonzalez J."/>
            <person name="Henrissat B."/>
            <person name="Kuo A."/>
            <person name="Liang C."/>
            <person name="Lipzen A."/>
            <person name="Lutzoni F."/>
            <person name="Magnuson J."/>
            <person name="Mondo S."/>
            <person name="Nolan M."/>
            <person name="Ohm R."/>
            <person name="Pangilinan J."/>
            <person name="Park H.-J."/>
            <person name="Ramirez L."/>
            <person name="Alfaro M."/>
            <person name="Sun H."/>
            <person name="Tritt A."/>
            <person name="Yoshinaga Y."/>
            <person name="Zwiers L.-H."/>
            <person name="Turgeon B."/>
            <person name="Goodwin S."/>
            <person name="Spatafora J."/>
            <person name="Crous P."/>
            <person name="Grigoriev I."/>
        </authorList>
    </citation>
    <scope>NUCLEOTIDE SEQUENCE</scope>
    <source>
        <strain evidence="2">CBS 116435</strain>
    </source>
</reference>
<dbReference type="PANTHER" id="PTHR43316">
    <property type="entry name" value="HYDROLASE, HALOACID DELAHOGENASE-RELATED"/>
    <property type="match status" value="1"/>
</dbReference>
<evidence type="ECO:0000256" key="1">
    <source>
        <dbReference type="ARBA" id="ARBA00022801"/>
    </source>
</evidence>
<keyword evidence="1" id="KW-0378">Hydrolase</keyword>
<dbReference type="GO" id="GO:0016787">
    <property type="term" value="F:hydrolase activity"/>
    <property type="evidence" value="ECO:0007669"/>
    <property type="project" value="UniProtKB-KW"/>
</dbReference>
<dbReference type="Gene3D" id="3.40.50.1000">
    <property type="entry name" value="HAD superfamily/HAD-like"/>
    <property type="match status" value="1"/>
</dbReference>
<dbReference type="PANTHER" id="PTHR43316:SF9">
    <property type="entry name" value="ACID DEHALOGENASE, PUTATIVE (AFU_ORTHOLOGUE AFUA_6G14460)-RELATED"/>
    <property type="match status" value="1"/>
</dbReference>
<proteinExistence type="predicted"/>
<dbReference type="InterPro" id="IPR036412">
    <property type="entry name" value="HAD-like_sf"/>
</dbReference>
<evidence type="ECO:0000313" key="3">
    <source>
        <dbReference type="Proteomes" id="UP000799441"/>
    </source>
</evidence>
<keyword evidence="3" id="KW-1185">Reference proteome</keyword>
<dbReference type="Proteomes" id="UP000799441">
    <property type="component" value="Unassembled WGS sequence"/>
</dbReference>
<gene>
    <name evidence="2" type="ORF">K431DRAFT_283744</name>
</gene>
<dbReference type="Pfam" id="PF00702">
    <property type="entry name" value="Hydrolase"/>
    <property type="match status" value="1"/>
</dbReference>
<dbReference type="Gene3D" id="1.10.150.750">
    <property type="match status" value="1"/>
</dbReference>
<dbReference type="InterPro" id="IPR051540">
    <property type="entry name" value="S-2-haloacid_dehalogenase"/>
</dbReference>
<protein>
    <submittedName>
        <fullName evidence="2">HAD-like protein</fullName>
    </submittedName>
</protein>
<dbReference type="EMBL" id="MU003781">
    <property type="protein sequence ID" value="KAF2722606.1"/>
    <property type="molecule type" value="Genomic_DNA"/>
</dbReference>
<name>A0A9P4QCY9_9PEZI</name>
<dbReference type="OrthoDB" id="444127at2759"/>
<sequence>MASNSQLIPWREIKALSFDIYGTLIDWEGGIVNTLHATELGPFLPASRTEILTNMERYEREIQHDNPSLKQRDGIAEGLRRFAAQLRVVEDGHLTQAQVDEAAKQYGSGIGAYPAFADTVAAIQRLGERFKLIPLTNVDNASFSQTLDGPLKGCHFDAWYTAQDIGSYKPDLKNFRYLLEHLKQDFGGIEKEQLVHVAQSLYHDHKPAREVGIPYSIWVDRKGVMGNLEGKEVTEKEFGFKFSVESLKELADLIDEALA</sequence>
<dbReference type="AlphaFoldDB" id="A0A9P4QCY9"/>
<dbReference type="SUPFAM" id="SSF56784">
    <property type="entry name" value="HAD-like"/>
    <property type="match status" value="1"/>
</dbReference>
<accession>A0A9P4QCY9</accession>
<evidence type="ECO:0000313" key="2">
    <source>
        <dbReference type="EMBL" id="KAF2722606.1"/>
    </source>
</evidence>